<dbReference type="InterPro" id="IPR019734">
    <property type="entry name" value="TPR_rpt"/>
</dbReference>
<accession>A0A7V4U4S6</accession>
<dbReference type="AlphaFoldDB" id="A0A7V4U4S6"/>
<reference evidence="4" key="1">
    <citation type="journal article" date="2020" name="mSystems">
        <title>Genome- and Community-Level Interaction Insights into Carbon Utilization and Element Cycling Functions of Hydrothermarchaeota in Hydrothermal Sediment.</title>
        <authorList>
            <person name="Zhou Z."/>
            <person name="Liu Y."/>
            <person name="Xu W."/>
            <person name="Pan J."/>
            <person name="Luo Z.H."/>
            <person name="Li M."/>
        </authorList>
    </citation>
    <scope>NUCLEOTIDE SEQUENCE [LARGE SCALE GENOMIC DNA]</scope>
    <source>
        <strain evidence="4">HyVt-577</strain>
    </source>
</reference>
<comment type="caution">
    <text evidence="4">The sequence shown here is derived from an EMBL/GenBank/DDBJ whole genome shotgun (WGS) entry which is preliminary data.</text>
</comment>
<evidence type="ECO:0000256" key="3">
    <source>
        <dbReference type="SAM" id="SignalP"/>
    </source>
</evidence>
<gene>
    <name evidence="4" type="ORF">ENK44_14220</name>
</gene>
<feature type="coiled-coil region" evidence="1">
    <location>
        <begin position="672"/>
        <end position="746"/>
    </location>
</feature>
<evidence type="ECO:0000256" key="2">
    <source>
        <dbReference type="SAM" id="MobiDB-lite"/>
    </source>
</evidence>
<dbReference type="PROSITE" id="PS51257">
    <property type="entry name" value="PROKAR_LIPOPROTEIN"/>
    <property type="match status" value="1"/>
</dbReference>
<dbReference type="Gene3D" id="1.25.40.10">
    <property type="entry name" value="Tetratricopeptide repeat domain"/>
    <property type="match status" value="2"/>
</dbReference>
<feature type="coiled-coil region" evidence="1">
    <location>
        <begin position="607"/>
        <end position="646"/>
    </location>
</feature>
<protein>
    <submittedName>
        <fullName evidence="4">Tetratricopeptide repeat protein</fullName>
    </submittedName>
</protein>
<dbReference type="EMBL" id="DRQG01000133">
    <property type="protein sequence ID" value="HGY56859.1"/>
    <property type="molecule type" value="Genomic_DNA"/>
</dbReference>
<proteinExistence type="predicted"/>
<dbReference type="InterPro" id="IPR011990">
    <property type="entry name" value="TPR-like_helical_dom_sf"/>
</dbReference>
<feature type="chain" id="PRO_5031466245" evidence="3">
    <location>
        <begin position="25"/>
        <end position="868"/>
    </location>
</feature>
<name>A0A7V4U4S6_CALAY</name>
<dbReference type="Pfam" id="PF13174">
    <property type="entry name" value="TPR_6"/>
    <property type="match status" value="3"/>
</dbReference>
<dbReference type="SUPFAM" id="SSF48452">
    <property type="entry name" value="TPR-like"/>
    <property type="match status" value="2"/>
</dbReference>
<sequence>MRNSALIRLHAFFLILFSCYPLLAQDNTSMAEYRYNAALNEYVQSLLTNFGKDAIKRERFLVQQIRMINEEIKSRVSNVDDIRKNYFQRLENRLAEVRALKNRLGASGSSTLLQFVNELEDKIEATINLGAIDYKKQKVIEDAIQLVHIAEEMLKLDPNARVDENPKIAEGLQKTRTNFIQSFGTDLTSTRPAAAPTTKKATVFDLYDEWSRTERIKYQVRWTDVQVIKNRLLKNGDSAQKLRMFKREARNAAEMFNYGYYDLAERSFDEILNRYSFYDNLDDILFYKGESNYILGRYNRAKQDFNKLVRTYPSSPYAPEAYKRLIQIDYHYDNFSSIMDKLDAMQALVSTSDPNYEQALLVATIAGLREENYERASNYALEITRQSPYYLQARYMLAEAYAGALNYEEAVRTYQDLLEKPALEPNFRFNILLKLGYISYEMGDYAGAMNYFDQIGSSFPKYDRVLIGYAWASYKQQLQKDDPQKQDFSFAKKNLQVLLDYFFGSEYYLEAKALLGYIYQLEQNVEKALDNYEYAFEAKQVKLLSDKMNKERDQLKKVYAEAKRIERKAIKSGNKEAFTRAYETKEKLKEPLFKLSYGDLSSVGVAAGNEVKRLKAQLAELDKLKEKAKQRDRKDLVERIENLQLRIYRAVNSMPEQRYSPLGINYFDEHPLARKESMIESENAMIRDMREDAHRQRMQLIEKLSTLDVDIQNAKARRDYKKLIRLELTRDRLEEIAKRLDFVETQAYGFDLRKSNINLGKWSDYGAFGMANVNFAIRKLKSKQIAQLQEDIQKINDFLQLRKDNIEHKINQIEDEIVLMTRQIRRQERLREREELKRQFEESYFDTHDSEIDNNPDTTEPPKIEDEE</sequence>
<evidence type="ECO:0000313" key="4">
    <source>
        <dbReference type="EMBL" id="HGY56859.1"/>
    </source>
</evidence>
<feature type="coiled-coil region" evidence="1">
    <location>
        <begin position="541"/>
        <end position="568"/>
    </location>
</feature>
<organism evidence="4">
    <name type="scientific">Caldithrix abyssi</name>
    <dbReference type="NCBI Taxonomy" id="187145"/>
    <lineage>
        <taxon>Bacteria</taxon>
        <taxon>Pseudomonadati</taxon>
        <taxon>Calditrichota</taxon>
        <taxon>Calditrichia</taxon>
        <taxon>Calditrichales</taxon>
        <taxon>Calditrichaceae</taxon>
        <taxon>Caldithrix</taxon>
    </lineage>
</organism>
<feature type="coiled-coil region" evidence="1">
    <location>
        <begin position="796"/>
        <end position="830"/>
    </location>
</feature>
<keyword evidence="3" id="KW-0732">Signal</keyword>
<feature type="signal peptide" evidence="3">
    <location>
        <begin position="1"/>
        <end position="24"/>
    </location>
</feature>
<dbReference type="SMART" id="SM00028">
    <property type="entry name" value="TPR"/>
    <property type="match status" value="4"/>
</dbReference>
<evidence type="ECO:0000256" key="1">
    <source>
        <dbReference type="SAM" id="Coils"/>
    </source>
</evidence>
<keyword evidence="1" id="KW-0175">Coiled coil</keyword>
<feature type="compositionally biased region" description="Basic and acidic residues" evidence="2">
    <location>
        <begin position="842"/>
        <end position="851"/>
    </location>
</feature>
<dbReference type="Proteomes" id="UP000885779">
    <property type="component" value="Unassembled WGS sequence"/>
</dbReference>
<feature type="region of interest" description="Disordered" evidence="2">
    <location>
        <begin position="842"/>
        <end position="868"/>
    </location>
</feature>
<dbReference type="SUPFAM" id="SSF81901">
    <property type="entry name" value="HCP-like"/>
    <property type="match status" value="1"/>
</dbReference>